<comment type="subcellular location">
    <subcellularLocation>
        <location evidence="1">Nucleus</location>
    </subcellularLocation>
</comment>
<evidence type="ECO:0000313" key="8">
    <source>
        <dbReference type="EMBL" id="GFP93151.1"/>
    </source>
</evidence>
<keyword evidence="5" id="KW-0234">DNA repair</keyword>
<evidence type="ECO:0000256" key="6">
    <source>
        <dbReference type="ARBA" id="ARBA00023242"/>
    </source>
</evidence>
<dbReference type="AlphaFoldDB" id="A0A830CFQ4"/>
<dbReference type="GO" id="GO:0007064">
    <property type="term" value="P:mitotic sister chromatid cohesion"/>
    <property type="evidence" value="ECO:0007669"/>
    <property type="project" value="InterPro"/>
</dbReference>
<dbReference type="OrthoDB" id="912499at2759"/>
<gene>
    <name evidence="8" type="ORF">PHJA_001459400</name>
</gene>
<keyword evidence="6" id="KW-0539">Nucleus</keyword>
<keyword evidence="9" id="KW-1185">Reference proteome</keyword>
<dbReference type="GO" id="GO:0051301">
    <property type="term" value="P:cell division"/>
    <property type="evidence" value="ECO:0007669"/>
    <property type="project" value="UniProtKB-KW"/>
</dbReference>
<evidence type="ECO:0000256" key="1">
    <source>
        <dbReference type="ARBA" id="ARBA00004123"/>
    </source>
</evidence>
<keyword evidence="7" id="KW-0131">Cell cycle</keyword>
<evidence type="ECO:0000256" key="2">
    <source>
        <dbReference type="ARBA" id="ARBA00022618"/>
    </source>
</evidence>
<evidence type="ECO:0000256" key="3">
    <source>
        <dbReference type="ARBA" id="ARBA00022763"/>
    </source>
</evidence>
<feature type="non-terminal residue" evidence="8">
    <location>
        <position position="240"/>
    </location>
</feature>
<proteinExistence type="predicted"/>
<dbReference type="SUPFAM" id="SSF48371">
    <property type="entry name" value="ARM repeat"/>
    <property type="match status" value="1"/>
</dbReference>
<dbReference type="Proteomes" id="UP000653305">
    <property type="component" value="Unassembled WGS sequence"/>
</dbReference>
<reference evidence="8" key="1">
    <citation type="submission" date="2020-07" db="EMBL/GenBank/DDBJ databases">
        <title>Ethylene signaling mediates host invasion by parasitic plants.</title>
        <authorList>
            <person name="Yoshida S."/>
        </authorList>
    </citation>
    <scope>NUCLEOTIDE SEQUENCE</scope>
    <source>
        <strain evidence="8">Okayama</strain>
    </source>
</reference>
<dbReference type="GO" id="GO:0005634">
    <property type="term" value="C:nucleus"/>
    <property type="evidence" value="ECO:0007669"/>
    <property type="project" value="UniProtKB-SubCell"/>
</dbReference>
<comment type="caution">
    <text evidence="8">The sequence shown here is derived from an EMBL/GenBank/DDBJ whole genome shotgun (WGS) entry which is preliminary data.</text>
</comment>
<accession>A0A830CFQ4</accession>
<dbReference type="GO" id="GO:0035825">
    <property type="term" value="P:homologous recombination"/>
    <property type="evidence" value="ECO:0007669"/>
    <property type="project" value="UniProtKB-ARBA"/>
</dbReference>
<protein>
    <submittedName>
        <fullName evidence="8">Sister chromatid cohesion protein pds5 homolog b</fullName>
    </submittedName>
</protein>
<evidence type="ECO:0000256" key="7">
    <source>
        <dbReference type="ARBA" id="ARBA00023306"/>
    </source>
</evidence>
<evidence type="ECO:0000313" key="9">
    <source>
        <dbReference type="Proteomes" id="UP000653305"/>
    </source>
</evidence>
<organism evidence="8 9">
    <name type="scientific">Phtheirospermum japonicum</name>
    <dbReference type="NCBI Taxonomy" id="374723"/>
    <lineage>
        <taxon>Eukaryota</taxon>
        <taxon>Viridiplantae</taxon>
        <taxon>Streptophyta</taxon>
        <taxon>Embryophyta</taxon>
        <taxon>Tracheophyta</taxon>
        <taxon>Spermatophyta</taxon>
        <taxon>Magnoliopsida</taxon>
        <taxon>eudicotyledons</taxon>
        <taxon>Gunneridae</taxon>
        <taxon>Pentapetalae</taxon>
        <taxon>asterids</taxon>
        <taxon>lamiids</taxon>
        <taxon>Lamiales</taxon>
        <taxon>Orobanchaceae</taxon>
        <taxon>Orobanchaceae incertae sedis</taxon>
        <taxon>Phtheirospermum</taxon>
    </lineage>
</organism>
<dbReference type="InterPro" id="IPR039776">
    <property type="entry name" value="Pds5"/>
</dbReference>
<name>A0A830CFQ4_9LAMI</name>
<evidence type="ECO:0000256" key="5">
    <source>
        <dbReference type="ARBA" id="ARBA00023204"/>
    </source>
</evidence>
<dbReference type="PANTHER" id="PTHR12663">
    <property type="entry name" value="ANDROGEN INDUCED INHIBITOR OF PROLIFERATION AS3 / PDS5-RELATED"/>
    <property type="match status" value="1"/>
</dbReference>
<sequence length="240" mass="27347">VYQNLDHVLLHTIQDLKVQFEEAIKPSKDALIANEFIRHAEMDVRVSVVSCISEIVRISAPDDPYEDDQMREFFQVAVGAFESLSCMSGRAYTKAVSILRTISYSQSCVLMLDLRMHDLIHQMFHTFFNVIRASHSNAIFSDMENIMRLIIRDDVDCDESALELAKIILANLKKENQNVSPVAFQLAENTFKKYSNDLEDYLEEAGRCLGFPVEDYAEVVVSLFRDPTPSEDMVCISSCE</sequence>
<dbReference type="PANTHER" id="PTHR12663:SF62">
    <property type="match status" value="1"/>
</dbReference>
<dbReference type="GO" id="GO:0006281">
    <property type="term" value="P:DNA repair"/>
    <property type="evidence" value="ECO:0007669"/>
    <property type="project" value="UniProtKB-KW"/>
</dbReference>
<keyword evidence="3" id="KW-0227">DNA damage</keyword>
<dbReference type="InterPro" id="IPR016024">
    <property type="entry name" value="ARM-type_fold"/>
</dbReference>
<dbReference type="Pfam" id="PF20168">
    <property type="entry name" value="PDS5"/>
    <property type="match status" value="1"/>
</dbReference>
<keyword evidence="4" id="KW-0498">Mitosis</keyword>
<keyword evidence="2" id="KW-0132">Cell division</keyword>
<dbReference type="EMBL" id="BMAC01000303">
    <property type="protein sequence ID" value="GFP93151.1"/>
    <property type="molecule type" value="Genomic_DNA"/>
</dbReference>
<evidence type="ECO:0000256" key="4">
    <source>
        <dbReference type="ARBA" id="ARBA00022776"/>
    </source>
</evidence>